<dbReference type="Gene3D" id="3.30.420.10">
    <property type="entry name" value="Ribonuclease H-like superfamily/Ribonuclease H"/>
    <property type="match status" value="1"/>
</dbReference>
<gene>
    <name evidence="3" type="primary">LOC112452346</name>
</gene>
<dbReference type="InterPro" id="IPR001584">
    <property type="entry name" value="Integrase_cat-core"/>
</dbReference>
<dbReference type="Proteomes" id="UP000504618">
    <property type="component" value="Unplaced"/>
</dbReference>
<dbReference type="PANTHER" id="PTHR47331:SF1">
    <property type="entry name" value="GAG-LIKE PROTEIN"/>
    <property type="match status" value="1"/>
</dbReference>
<evidence type="ECO:0000259" key="1">
    <source>
        <dbReference type="PROSITE" id="PS50994"/>
    </source>
</evidence>
<dbReference type="SUPFAM" id="SSF56672">
    <property type="entry name" value="DNA/RNA polymerases"/>
    <property type="match status" value="1"/>
</dbReference>
<evidence type="ECO:0000313" key="3">
    <source>
        <dbReference type="RefSeq" id="XP_024868253.1"/>
    </source>
</evidence>
<proteinExistence type="predicted"/>
<dbReference type="RefSeq" id="XP_024868253.1">
    <property type="nucleotide sequence ID" value="XM_025012485.1"/>
</dbReference>
<dbReference type="InterPro" id="IPR012337">
    <property type="entry name" value="RNaseH-like_sf"/>
</dbReference>
<dbReference type="GO" id="GO:0042575">
    <property type="term" value="C:DNA polymerase complex"/>
    <property type="evidence" value="ECO:0007669"/>
    <property type="project" value="UniProtKB-ARBA"/>
</dbReference>
<dbReference type="InterPro" id="IPR008042">
    <property type="entry name" value="Retrotrans_Pao"/>
</dbReference>
<feature type="non-terminal residue" evidence="3">
    <location>
        <position position="858"/>
    </location>
</feature>
<dbReference type="Pfam" id="PF18701">
    <property type="entry name" value="DUF5641"/>
    <property type="match status" value="1"/>
</dbReference>
<reference evidence="3" key="1">
    <citation type="submission" date="2025-08" db="UniProtKB">
        <authorList>
            <consortium name="RefSeq"/>
        </authorList>
    </citation>
    <scope>IDENTIFICATION</scope>
    <source>
        <tissue evidence="3">Whole body</tissue>
    </source>
</reference>
<dbReference type="GeneID" id="112452346"/>
<dbReference type="AlphaFoldDB" id="A0A6J1PFP4"/>
<dbReference type="OrthoDB" id="7550344at2759"/>
<dbReference type="PROSITE" id="PS50994">
    <property type="entry name" value="INTEGRASE"/>
    <property type="match status" value="1"/>
</dbReference>
<dbReference type="GO" id="GO:0071897">
    <property type="term" value="P:DNA biosynthetic process"/>
    <property type="evidence" value="ECO:0007669"/>
    <property type="project" value="UniProtKB-ARBA"/>
</dbReference>
<dbReference type="Pfam" id="PF05380">
    <property type="entry name" value="Peptidase_A17"/>
    <property type="match status" value="1"/>
</dbReference>
<name>A0A6J1PFP4_9HYME</name>
<dbReference type="GO" id="GO:0003676">
    <property type="term" value="F:nucleic acid binding"/>
    <property type="evidence" value="ECO:0007669"/>
    <property type="project" value="InterPro"/>
</dbReference>
<dbReference type="SUPFAM" id="SSF53098">
    <property type="entry name" value="Ribonuclease H-like"/>
    <property type="match status" value="1"/>
</dbReference>
<dbReference type="Gene3D" id="1.10.340.70">
    <property type="match status" value="1"/>
</dbReference>
<sequence>MLTVTYGTVPASFLVTKSIEKLAELEANQFPIGALIALRDFYIDNLLSGADSLQEALIIRDQVAALLLSGGFVLRQWASNNEDLLKDIPGNVMDNAILELDKDGSVKTLGVKWNHAKDAFQYSIKIAIPVSCTKRSMLSSIAQIFDPLGLLAPYLNRFCIPRQVVENHPDAEIQLHGFCDASERAYGACVYIRYLDHNKSPQVYLLCAKSRVAPLKIISIPRLELCGAQLLAQLLDKIKASLYIKIKKVSYWTDSQIVLCWIRATNKKMPVFVAHRVGEIQELTSVEDWNHVGTKENPADLVSRGTSPNELCSSQLWWNGPTWLKNQNQIDEQVELEDIEDSPEEHQHEQTMLAISKPPEDDLLSRFSTFRRLVRVTATCLRFADRCKKRNEVKSLQPLTVEELEHARVCLVKREQLSAFEAEIRALQKNKIIPRNSSLRHLTPFLDNLGLLRVGGRLKHAELQYETKHPLLLPHHSRLTELIILHEHTRHCHAGADATLAAVRQVYWPIRARGTVKKLIRNCIRCFKLRPRGSEQIMGDLPINRVTPSKPFSNTGVDFCGPIYVREGRRRRAKRVKAYVAIFICMAVKAVHLEVVSDMTTDAFLNAFKRFISRRGRPVNVYSDNGTNFVGVNRELEKCKELFSLEQQGHNIVEYSASEGIKWHFIPARAPRFGGLWESAVKSFKNHFYKTTVEAAMTFEEASTLVTQIEAILNSRPLTALSTDPNDLSYLSPGHFLIGSTVTSYPEADITDIKINRLSRWQMIEQIRQHFWRKWSSEYLLNLQRRNKWLSNVGPPIKVGQLVLCREDGLPPLKWSLGRVISVLPGADKIVRTAVIKTSTGEYKRPAVKLCVLPIEDC</sequence>
<dbReference type="Pfam" id="PF17921">
    <property type="entry name" value="Integrase_H2C2"/>
    <property type="match status" value="1"/>
</dbReference>
<feature type="domain" description="Integrase catalytic" evidence="1">
    <location>
        <begin position="547"/>
        <end position="741"/>
    </location>
</feature>
<dbReference type="InterPro" id="IPR041588">
    <property type="entry name" value="Integrase_H2C2"/>
</dbReference>
<dbReference type="PANTHER" id="PTHR47331">
    <property type="entry name" value="PHD-TYPE DOMAIN-CONTAINING PROTEIN"/>
    <property type="match status" value="1"/>
</dbReference>
<dbReference type="InterPro" id="IPR043502">
    <property type="entry name" value="DNA/RNA_pol_sf"/>
</dbReference>
<dbReference type="InterPro" id="IPR036397">
    <property type="entry name" value="RNaseH_sf"/>
</dbReference>
<dbReference type="InterPro" id="IPR040676">
    <property type="entry name" value="DUF5641"/>
</dbReference>
<accession>A0A6J1PFP4</accession>
<dbReference type="GO" id="GO:0015074">
    <property type="term" value="P:DNA integration"/>
    <property type="evidence" value="ECO:0007669"/>
    <property type="project" value="InterPro"/>
</dbReference>
<protein>
    <submittedName>
        <fullName evidence="3">Uncharacterized protein LOC112452346</fullName>
    </submittedName>
</protein>
<evidence type="ECO:0000313" key="2">
    <source>
        <dbReference type="Proteomes" id="UP000504618"/>
    </source>
</evidence>
<keyword evidence="2" id="KW-1185">Reference proteome</keyword>
<organism evidence="2 3">
    <name type="scientific">Temnothorax curvispinosus</name>
    <dbReference type="NCBI Taxonomy" id="300111"/>
    <lineage>
        <taxon>Eukaryota</taxon>
        <taxon>Metazoa</taxon>
        <taxon>Ecdysozoa</taxon>
        <taxon>Arthropoda</taxon>
        <taxon>Hexapoda</taxon>
        <taxon>Insecta</taxon>
        <taxon>Pterygota</taxon>
        <taxon>Neoptera</taxon>
        <taxon>Endopterygota</taxon>
        <taxon>Hymenoptera</taxon>
        <taxon>Apocrita</taxon>
        <taxon>Aculeata</taxon>
        <taxon>Formicoidea</taxon>
        <taxon>Formicidae</taxon>
        <taxon>Myrmicinae</taxon>
        <taxon>Temnothorax</taxon>
    </lineage>
</organism>